<dbReference type="Pfam" id="PF02958">
    <property type="entry name" value="EcKL"/>
    <property type="match status" value="1"/>
</dbReference>
<gene>
    <name evidence="2" type="ORF">PVAND_005364</name>
</gene>
<keyword evidence="3" id="KW-1185">Reference proteome</keyword>
<dbReference type="PANTHER" id="PTHR11012">
    <property type="entry name" value="PROTEIN KINASE-LIKE DOMAIN-CONTAINING"/>
    <property type="match status" value="1"/>
</dbReference>
<feature type="domain" description="CHK kinase-like" evidence="1">
    <location>
        <begin position="139"/>
        <end position="334"/>
    </location>
</feature>
<dbReference type="Gene3D" id="3.90.1200.10">
    <property type="match status" value="1"/>
</dbReference>
<dbReference type="Proteomes" id="UP001107558">
    <property type="component" value="Chromosome 2"/>
</dbReference>
<dbReference type="InterPro" id="IPR015897">
    <property type="entry name" value="CHK_kinase-like"/>
</dbReference>
<accession>A0A9J6C1U8</accession>
<name>A0A9J6C1U8_POLVA</name>
<organism evidence="2 3">
    <name type="scientific">Polypedilum vanderplanki</name>
    <name type="common">Sleeping chironomid midge</name>
    <dbReference type="NCBI Taxonomy" id="319348"/>
    <lineage>
        <taxon>Eukaryota</taxon>
        <taxon>Metazoa</taxon>
        <taxon>Ecdysozoa</taxon>
        <taxon>Arthropoda</taxon>
        <taxon>Hexapoda</taxon>
        <taxon>Insecta</taxon>
        <taxon>Pterygota</taxon>
        <taxon>Neoptera</taxon>
        <taxon>Endopterygota</taxon>
        <taxon>Diptera</taxon>
        <taxon>Nematocera</taxon>
        <taxon>Chironomoidea</taxon>
        <taxon>Chironomidae</taxon>
        <taxon>Chironominae</taxon>
        <taxon>Polypedilum</taxon>
        <taxon>Polypedilum</taxon>
    </lineage>
</organism>
<evidence type="ECO:0000313" key="3">
    <source>
        <dbReference type="Proteomes" id="UP001107558"/>
    </source>
</evidence>
<comment type="caution">
    <text evidence="2">The sequence shown here is derived from an EMBL/GenBank/DDBJ whole genome shotgun (WGS) entry which is preliminary data.</text>
</comment>
<evidence type="ECO:0000313" key="2">
    <source>
        <dbReference type="EMBL" id="KAG5675462.1"/>
    </source>
</evidence>
<dbReference type="PANTHER" id="PTHR11012:SF56">
    <property type="entry name" value="CHK KINASE-LIKE DOMAIN-CONTAINING PROTEIN-RELATED"/>
    <property type="match status" value="1"/>
</dbReference>
<protein>
    <recommendedName>
        <fullName evidence="1">CHK kinase-like domain-containing protein</fullName>
    </recommendedName>
</protein>
<dbReference type="InterPro" id="IPR011009">
    <property type="entry name" value="Kinase-like_dom_sf"/>
</dbReference>
<dbReference type="AlphaFoldDB" id="A0A9J6C1U8"/>
<dbReference type="OrthoDB" id="411145at2759"/>
<dbReference type="InterPro" id="IPR004119">
    <property type="entry name" value="EcKL"/>
</dbReference>
<evidence type="ECO:0000259" key="1">
    <source>
        <dbReference type="SMART" id="SM00587"/>
    </source>
</evidence>
<dbReference type="EMBL" id="JADBJN010000002">
    <property type="protein sequence ID" value="KAG5675462.1"/>
    <property type="molecule type" value="Genomic_DNA"/>
</dbReference>
<reference evidence="2" key="1">
    <citation type="submission" date="2021-03" db="EMBL/GenBank/DDBJ databases">
        <title>Chromosome level genome of the anhydrobiotic midge Polypedilum vanderplanki.</title>
        <authorList>
            <person name="Yoshida Y."/>
            <person name="Kikawada T."/>
            <person name="Gusev O."/>
        </authorList>
    </citation>
    <scope>NUCLEOTIDE SEQUENCE</scope>
    <source>
        <strain evidence="2">NIAS01</strain>
        <tissue evidence="2">Whole body or cell culture</tissue>
    </source>
</reference>
<dbReference type="SUPFAM" id="SSF56112">
    <property type="entry name" value="Protein kinase-like (PK-like)"/>
    <property type="match status" value="1"/>
</dbReference>
<sequence>MATLDEQSNNFLNSDVLNDEFFVELVESKLNLTRDQFKVRLVLISPATGKNENFLSVVYRAKINVEIFASNERKFVDVIIKAMLSNLPEIKEWSVFPREIFIYKNIIKSFENILKERANEEIVFGPKCLKIATEPYQIIVLDDLKAEGFQMLNRKVGVDLDQAKLVLSKLGKFHAAGALMIQKEDEISEHLDRGTYKHLFTTESSFYPLYVKCLAALKNVVKTLDGFQEISKKLSKLTPEDVMFAYFEPMNATKSNFKVINHGDDWINNIMFKINDNGITEDVRFLDYQISFIGSPVGDLIYFIYLSVNDEVKTKNFNDFIQCYHYELEKSLKILNYDGKIPTLDEIYEEFYEKRKYGLSVFLNIMFVCKYDGEDQLTMETFADPTILTEEIMTNYYQNKNYLNALKLWLKFFEEREFLDF</sequence>
<dbReference type="SMART" id="SM00587">
    <property type="entry name" value="CHK"/>
    <property type="match status" value="1"/>
</dbReference>
<proteinExistence type="predicted"/>